<feature type="region of interest" description="Disordered" evidence="1">
    <location>
        <begin position="77"/>
        <end position="109"/>
    </location>
</feature>
<evidence type="ECO:0000313" key="3">
    <source>
        <dbReference type="Proteomes" id="UP000054537"/>
    </source>
</evidence>
<dbReference type="EMBL" id="JRTT01000065">
    <property type="protein sequence ID" value="KHD73986.1"/>
    <property type="molecule type" value="Genomic_DNA"/>
</dbReference>
<reference evidence="2 3" key="1">
    <citation type="submission" date="2014-10" db="EMBL/GenBank/DDBJ databases">
        <title>Draft genome sequence of Actinoplanes utahensis NRRL 12052.</title>
        <authorList>
            <person name="Velasco-Bucheli B."/>
            <person name="del Cerro C."/>
            <person name="Hormigo D."/>
            <person name="Garcia J.L."/>
            <person name="Acebal C."/>
            <person name="Arroyo M."/>
            <person name="de la Mata I."/>
        </authorList>
    </citation>
    <scope>NUCLEOTIDE SEQUENCE [LARGE SCALE GENOMIC DNA]</scope>
    <source>
        <strain evidence="2 3">NRRL 12052</strain>
    </source>
</reference>
<sequence>MSLFGDRRSVLPMPGWLIQERYLIDANDKVVSEPDDSTYGRERRVAPGITVEGYDWCVQPTDENMRDVDTTWMVLAPDQPEPSDEEQAAEVQRRATVAAKRAAARTASS</sequence>
<protein>
    <submittedName>
        <fullName evidence="2">Uncharacterized protein</fullName>
    </submittedName>
</protein>
<evidence type="ECO:0000313" key="2">
    <source>
        <dbReference type="EMBL" id="KHD73986.1"/>
    </source>
</evidence>
<gene>
    <name evidence="2" type="ORF">MB27_31465</name>
</gene>
<dbReference type="AlphaFoldDB" id="A0A0A6UES8"/>
<dbReference type="Proteomes" id="UP000054537">
    <property type="component" value="Unassembled WGS sequence"/>
</dbReference>
<name>A0A0A6UES8_ACTUT</name>
<evidence type="ECO:0000256" key="1">
    <source>
        <dbReference type="SAM" id="MobiDB-lite"/>
    </source>
</evidence>
<feature type="compositionally biased region" description="Low complexity" evidence="1">
    <location>
        <begin position="94"/>
        <end position="109"/>
    </location>
</feature>
<proteinExistence type="predicted"/>
<organism evidence="2 3">
    <name type="scientific">Actinoplanes utahensis</name>
    <dbReference type="NCBI Taxonomy" id="1869"/>
    <lineage>
        <taxon>Bacteria</taxon>
        <taxon>Bacillati</taxon>
        <taxon>Actinomycetota</taxon>
        <taxon>Actinomycetes</taxon>
        <taxon>Micromonosporales</taxon>
        <taxon>Micromonosporaceae</taxon>
        <taxon>Actinoplanes</taxon>
    </lineage>
</organism>
<accession>A0A0A6UES8</accession>
<keyword evidence="3" id="KW-1185">Reference proteome</keyword>
<comment type="caution">
    <text evidence="2">The sequence shown here is derived from an EMBL/GenBank/DDBJ whole genome shotgun (WGS) entry which is preliminary data.</text>
</comment>